<dbReference type="Proteomes" id="UP000198942">
    <property type="component" value="Unassembled WGS sequence"/>
</dbReference>
<accession>A0A1H8A5T1</accession>
<proteinExistence type="predicted"/>
<dbReference type="RefSeq" id="WP_091206829.1">
    <property type="nucleotide sequence ID" value="NZ_FOCL01000001.1"/>
</dbReference>
<gene>
    <name evidence="1" type="ORF">SAMN05192574_101370</name>
</gene>
<dbReference type="AlphaFoldDB" id="A0A1H8A5T1"/>
<dbReference type="STRING" id="551995.SAMN05192574_101370"/>
<evidence type="ECO:0000313" key="1">
    <source>
        <dbReference type="EMBL" id="SEM65951.1"/>
    </source>
</evidence>
<organism evidence="1 2">
    <name type="scientific">Mucilaginibacter gossypiicola</name>
    <dbReference type="NCBI Taxonomy" id="551995"/>
    <lineage>
        <taxon>Bacteria</taxon>
        <taxon>Pseudomonadati</taxon>
        <taxon>Bacteroidota</taxon>
        <taxon>Sphingobacteriia</taxon>
        <taxon>Sphingobacteriales</taxon>
        <taxon>Sphingobacteriaceae</taxon>
        <taxon>Mucilaginibacter</taxon>
    </lineage>
</organism>
<dbReference type="EMBL" id="FOCL01000001">
    <property type="protein sequence ID" value="SEM65951.1"/>
    <property type="molecule type" value="Genomic_DNA"/>
</dbReference>
<protein>
    <submittedName>
        <fullName evidence="1">Uncharacterized protein</fullName>
    </submittedName>
</protein>
<name>A0A1H8A5T1_9SPHI</name>
<reference evidence="2" key="1">
    <citation type="submission" date="2016-10" db="EMBL/GenBank/DDBJ databases">
        <authorList>
            <person name="Varghese N."/>
            <person name="Submissions S."/>
        </authorList>
    </citation>
    <scope>NUCLEOTIDE SEQUENCE [LARGE SCALE GENOMIC DNA]</scope>
    <source>
        <strain evidence="2">Gh-48</strain>
    </source>
</reference>
<sequence>MKNYRVHFKTDTGVDNSLVMQWCNDEQVAKQRFLEASLVPEDRITQIHVEQNETITFLTLKHFCNGLTEEQLKSPVLVQQEDSGIRITDAYQLEEDYFQNDEGICPVSEFSEEDEGSPLSEHKIIKKGTPYLANIPF</sequence>
<keyword evidence="2" id="KW-1185">Reference proteome</keyword>
<evidence type="ECO:0000313" key="2">
    <source>
        <dbReference type="Proteomes" id="UP000198942"/>
    </source>
</evidence>